<evidence type="ECO:0000256" key="8">
    <source>
        <dbReference type="SAM" id="Phobius"/>
    </source>
</evidence>
<accession>A0ABV7L8Y3</accession>
<gene>
    <name evidence="10" type="ORF">ACFOGJ_26905</name>
</gene>
<dbReference type="Pfam" id="PF13727">
    <property type="entry name" value="CoA_binding_3"/>
    <property type="match status" value="1"/>
</dbReference>
<dbReference type="EMBL" id="JBHRTR010000050">
    <property type="protein sequence ID" value="MFC3230904.1"/>
    <property type="molecule type" value="Genomic_DNA"/>
</dbReference>
<reference evidence="11" key="1">
    <citation type="journal article" date="2019" name="Int. J. Syst. Evol. Microbiol.">
        <title>The Global Catalogue of Microorganisms (GCM) 10K type strain sequencing project: providing services to taxonomists for standard genome sequencing and annotation.</title>
        <authorList>
            <consortium name="The Broad Institute Genomics Platform"/>
            <consortium name="The Broad Institute Genome Sequencing Center for Infectious Disease"/>
            <person name="Wu L."/>
            <person name="Ma J."/>
        </authorList>
    </citation>
    <scope>NUCLEOTIDE SEQUENCE [LARGE SCALE GENOMIC DNA]</scope>
    <source>
        <strain evidence="11">KCTC 42964</strain>
    </source>
</reference>
<name>A0ABV7L8Y3_9PROT</name>
<dbReference type="SUPFAM" id="SSF51735">
    <property type="entry name" value="NAD(P)-binding Rossmann-fold domains"/>
    <property type="match status" value="1"/>
</dbReference>
<comment type="similarity">
    <text evidence="2">Belongs to the bacterial sugar transferase family.</text>
</comment>
<dbReference type="GO" id="GO:0089702">
    <property type="term" value="F:undecaprenyl-phosphate glucose phosphotransferase activity"/>
    <property type="evidence" value="ECO:0007669"/>
    <property type="project" value="UniProtKB-EC"/>
</dbReference>
<evidence type="ECO:0000256" key="1">
    <source>
        <dbReference type="ARBA" id="ARBA00004141"/>
    </source>
</evidence>
<organism evidence="10 11">
    <name type="scientific">Marinibaculum pumilum</name>
    <dbReference type="NCBI Taxonomy" id="1766165"/>
    <lineage>
        <taxon>Bacteria</taxon>
        <taxon>Pseudomonadati</taxon>
        <taxon>Pseudomonadota</taxon>
        <taxon>Alphaproteobacteria</taxon>
        <taxon>Rhodospirillales</taxon>
        <taxon>Rhodospirillaceae</taxon>
        <taxon>Marinibaculum</taxon>
    </lineage>
</organism>
<dbReference type="NCBIfam" id="TIGR03025">
    <property type="entry name" value="EPS_sugtrans"/>
    <property type="match status" value="1"/>
</dbReference>
<evidence type="ECO:0000256" key="3">
    <source>
        <dbReference type="ARBA" id="ARBA00022679"/>
    </source>
</evidence>
<keyword evidence="3 10" id="KW-0808">Transferase</keyword>
<dbReference type="Proteomes" id="UP001595528">
    <property type="component" value="Unassembled WGS sequence"/>
</dbReference>
<feature type="transmembrane region" description="Helical" evidence="8">
    <location>
        <begin position="47"/>
        <end position="69"/>
    </location>
</feature>
<sequence length="487" mass="55536">MRQGILVLAKDPSILLGLLRAADLIVILLVGIAAYEFRHDEWAMPTQYWVGIALACILTAQIFHFGGIYRYDNFRHLMRNMARLAPLWVAVGVGLASAAFFSKTSEDFSRLWAGTWFLGTYAGFFLIRIPVAVLFYVWRRRGYLARTTVIVGANDNARRLITHLERTQDHGLKVLGMFDDRVTRVPRGIEHVPLLGTVDDLMQYLRRHNVDQIIITLPWHAEERLMNLMAKLRTAPTDITLAPDHVAYRLIDRRVHQFAGLPMITVAERPLGGWSYFVKAIEDRVLAVIAMILFLPAMLVISLLIRLDSPGPALFRQPRYGFNNNIFNVYKFRTMYQGPPPGLAAPLPEGSAVAERAGIGGLAQATREDPRVTRIGRFLRRTSLDELPQIFNVLRGEMSMVGPRPHAIAHNEEFAKIIDQYMGRHRVKPGITGWAQINGLRGETDTPEKMERRVQADLYYIENWSIWLDMRILFRTLFVGFVNENAY</sequence>
<keyword evidence="11" id="KW-1185">Reference proteome</keyword>
<dbReference type="InterPro" id="IPR003362">
    <property type="entry name" value="Bact_transf"/>
</dbReference>
<evidence type="ECO:0000256" key="2">
    <source>
        <dbReference type="ARBA" id="ARBA00006464"/>
    </source>
</evidence>
<proteinExistence type="inferred from homology"/>
<feature type="domain" description="Bacterial sugar transferase" evidence="9">
    <location>
        <begin position="279"/>
        <end position="480"/>
    </location>
</feature>
<dbReference type="InterPro" id="IPR017475">
    <property type="entry name" value="EPS_sugar_tfrase"/>
</dbReference>
<keyword evidence="4 8" id="KW-0812">Transmembrane</keyword>
<comment type="subcellular location">
    <subcellularLocation>
        <location evidence="1">Membrane</location>
        <topology evidence="1">Multi-pass membrane protein</topology>
    </subcellularLocation>
</comment>
<keyword evidence="6 8" id="KW-0472">Membrane</keyword>
<dbReference type="PANTHER" id="PTHR30576">
    <property type="entry name" value="COLANIC BIOSYNTHESIS UDP-GLUCOSE LIPID CARRIER TRANSFERASE"/>
    <property type="match status" value="1"/>
</dbReference>
<evidence type="ECO:0000256" key="6">
    <source>
        <dbReference type="ARBA" id="ARBA00023136"/>
    </source>
</evidence>
<dbReference type="PANTHER" id="PTHR30576:SF0">
    <property type="entry name" value="UNDECAPRENYL-PHOSPHATE N-ACETYLGALACTOSAMINYL 1-PHOSPHATE TRANSFERASE-RELATED"/>
    <property type="match status" value="1"/>
</dbReference>
<feature type="transmembrane region" description="Helical" evidence="8">
    <location>
        <begin position="113"/>
        <end position="138"/>
    </location>
</feature>
<evidence type="ECO:0000313" key="10">
    <source>
        <dbReference type="EMBL" id="MFC3230904.1"/>
    </source>
</evidence>
<keyword evidence="7" id="KW-0270">Exopolysaccharide synthesis</keyword>
<evidence type="ECO:0000256" key="5">
    <source>
        <dbReference type="ARBA" id="ARBA00022989"/>
    </source>
</evidence>
<evidence type="ECO:0000256" key="4">
    <source>
        <dbReference type="ARBA" id="ARBA00022692"/>
    </source>
</evidence>
<dbReference type="NCBIfam" id="TIGR03023">
    <property type="entry name" value="WcaJ_sugtrans"/>
    <property type="match status" value="1"/>
</dbReference>
<dbReference type="Gene3D" id="3.40.50.720">
    <property type="entry name" value="NAD(P)-binding Rossmann-like Domain"/>
    <property type="match status" value="1"/>
</dbReference>
<dbReference type="InterPro" id="IPR017473">
    <property type="entry name" value="Undecaprenyl-P_gluc_Ptfrase"/>
</dbReference>
<feature type="transmembrane region" description="Helical" evidence="8">
    <location>
        <begin position="12"/>
        <end position="35"/>
    </location>
</feature>
<feature type="transmembrane region" description="Helical" evidence="8">
    <location>
        <begin position="81"/>
        <end position="101"/>
    </location>
</feature>
<comment type="caution">
    <text evidence="10">The sequence shown here is derived from an EMBL/GenBank/DDBJ whole genome shotgun (WGS) entry which is preliminary data.</text>
</comment>
<dbReference type="EC" id="2.7.8.31" evidence="10"/>
<dbReference type="InterPro" id="IPR036291">
    <property type="entry name" value="NAD(P)-bd_dom_sf"/>
</dbReference>
<protein>
    <submittedName>
        <fullName evidence="10">Undecaprenyl-phosphate glucose phosphotransferase</fullName>
        <ecNumber evidence="10">2.7.8.31</ecNumber>
    </submittedName>
</protein>
<dbReference type="RefSeq" id="WP_379906369.1">
    <property type="nucleotide sequence ID" value="NZ_JBHRTR010000050.1"/>
</dbReference>
<feature type="transmembrane region" description="Helical" evidence="8">
    <location>
        <begin position="285"/>
        <end position="305"/>
    </location>
</feature>
<evidence type="ECO:0000256" key="7">
    <source>
        <dbReference type="ARBA" id="ARBA00023169"/>
    </source>
</evidence>
<evidence type="ECO:0000313" key="11">
    <source>
        <dbReference type="Proteomes" id="UP001595528"/>
    </source>
</evidence>
<keyword evidence="5 8" id="KW-1133">Transmembrane helix</keyword>
<evidence type="ECO:0000259" key="9">
    <source>
        <dbReference type="Pfam" id="PF02397"/>
    </source>
</evidence>
<dbReference type="Pfam" id="PF02397">
    <property type="entry name" value="Bac_transf"/>
    <property type="match status" value="1"/>
</dbReference>